<evidence type="ECO:0000256" key="1">
    <source>
        <dbReference type="SAM" id="Phobius"/>
    </source>
</evidence>
<feature type="transmembrane region" description="Helical" evidence="1">
    <location>
        <begin position="90"/>
        <end position="111"/>
    </location>
</feature>
<name>A0ABT2YYF6_9RHOB</name>
<evidence type="ECO:0000313" key="2">
    <source>
        <dbReference type="EMBL" id="MCV2863812.1"/>
    </source>
</evidence>
<dbReference type="RefSeq" id="WP_263720276.1">
    <property type="nucleotide sequence ID" value="NZ_JAOWLA010000002.1"/>
</dbReference>
<keyword evidence="1" id="KW-0472">Membrane</keyword>
<keyword evidence="3" id="KW-1185">Reference proteome</keyword>
<reference evidence="2 3" key="1">
    <citation type="submission" date="2022-10" db="EMBL/GenBank/DDBJ databases">
        <title>Defluviimonas sp. nov., isolated from ocean surface water.</title>
        <authorList>
            <person name="He W."/>
            <person name="Wang L."/>
            <person name="Zhang D.-F."/>
        </authorList>
    </citation>
    <scope>NUCLEOTIDE SEQUENCE [LARGE SCALE GENOMIC DNA]</scope>
    <source>
        <strain evidence="2 3">WL0075</strain>
    </source>
</reference>
<feature type="transmembrane region" description="Helical" evidence="1">
    <location>
        <begin position="65"/>
        <end position="84"/>
    </location>
</feature>
<proteinExistence type="predicted"/>
<keyword evidence="1" id="KW-0812">Transmembrane</keyword>
<dbReference type="EMBL" id="JAOWLA010000002">
    <property type="protein sequence ID" value="MCV2863812.1"/>
    <property type="molecule type" value="Genomic_DNA"/>
</dbReference>
<comment type="caution">
    <text evidence="2">The sequence shown here is derived from an EMBL/GenBank/DDBJ whole genome shotgun (WGS) entry which is preliminary data.</text>
</comment>
<gene>
    <name evidence="2" type="ORF">OE647_03540</name>
</gene>
<feature type="transmembrane region" description="Helical" evidence="1">
    <location>
        <begin position="188"/>
        <end position="217"/>
    </location>
</feature>
<evidence type="ECO:0000313" key="3">
    <source>
        <dbReference type="Proteomes" id="UP001652503"/>
    </source>
</evidence>
<dbReference type="InterPro" id="IPR018692">
    <property type="entry name" value="DUF2189"/>
</dbReference>
<dbReference type="Proteomes" id="UP001652503">
    <property type="component" value="Unassembled WGS sequence"/>
</dbReference>
<keyword evidence="1" id="KW-1133">Transmembrane helix</keyword>
<protein>
    <submittedName>
        <fullName evidence="2">DUF2189 domain-containing protein</fullName>
    </submittedName>
</protein>
<feature type="transmembrane region" description="Helical" evidence="1">
    <location>
        <begin position="241"/>
        <end position="270"/>
    </location>
</feature>
<organism evidence="2 3">
    <name type="scientific">Albidovulum sediminicola</name>
    <dbReference type="NCBI Taxonomy" id="2984331"/>
    <lineage>
        <taxon>Bacteria</taxon>
        <taxon>Pseudomonadati</taxon>
        <taxon>Pseudomonadota</taxon>
        <taxon>Alphaproteobacteria</taxon>
        <taxon>Rhodobacterales</taxon>
        <taxon>Paracoccaceae</taxon>
        <taxon>Albidovulum</taxon>
    </lineage>
</organism>
<accession>A0ABT2YYF6</accession>
<sequence length="285" mass="30120">MVRTIGNPLSWGLRQLGTAGDDIGKVSRRIGGTGEIPRVRALSFADLGAALRLGLRDFAALRTDVIAAAMLYPLAGICMVWAAWHGALLHLVFPIASGFALVGPAVAIGFYEMSRRREAGQAANWLDGFRVLASPAFGVMFIGAMMLAAVFFGWLLTAYFVFLVTMGPEIPMSAQDFVRDVLTTPSGWAMIAIGVPLGAVYAAMVLASAIVTFPLLLDRDVGLPAAIVTSLRVTRAAPGPVLAWGAIVAGLLVLGTIPLFLGLAIVLPVLGHASWHLYRLAVRAE</sequence>
<dbReference type="Pfam" id="PF09955">
    <property type="entry name" value="DUF2189"/>
    <property type="match status" value="1"/>
</dbReference>
<feature type="transmembrane region" description="Helical" evidence="1">
    <location>
        <begin position="132"/>
        <end position="162"/>
    </location>
</feature>